<dbReference type="AlphaFoldDB" id="A0A1I4EF62"/>
<evidence type="ECO:0000313" key="2">
    <source>
        <dbReference type="Proteomes" id="UP000199607"/>
    </source>
</evidence>
<gene>
    <name evidence="1" type="ORF">SAMN04487950_2141</name>
</gene>
<evidence type="ECO:0000313" key="1">
    <source>
        <dbReference type="EMBL" id="SFL04405.1"/>
    </source>
</evidence>
<accession>A0A1I4EF62</accession>
<keyword evidence="2" id="KW-1185">Reference proteome</keyword>
<proteinExistence type="predicted"/>
<dbReference type="EMBL" id="FOTC01000002">
    <property type="protein sequence ID" value="SFL04405.1"/>
    <property type="molecule type" value="Genomic_DNA"/>
</dbReference>
<organism evidence="1 2">
    <name type="scientific">Halogranum rubrum</name>
    <dbReference type="NCBI Taxonomy" id="553466"/>
    <lineage>
        <taxon>Archaea</taxon>
        <taxon>Methanobacteriati</taxon>
        <taxon>Methanobacteriota</taxon>
        <taxon>Stenosarchaea group</taxon>
        <taxon>Halobacteria</taxon>
        <taxon>Halobacteriales</taxon>
        <taxon>Haloferacaceae</taxon>
    </lineage>
</organism>
<protein>
    <submittedName>
        <fullName evidence="1">Uncharacterized protein</fullName>
    </submittedName>
</protein>
<name>A0A1I4EF62_9EURY</name>
<sequence>METYTVEIAETESHEGISADVYDEDGLVTESLHVAYADYGVAAVREDWEPDVVEREVTADVTTLDMQVARANDVFEFRLLGDREELLRERLSDSDLQLAYVDE</sequence>
<reference evidence="2" key="1">
    <citation type="submission" date="2016-10" db="EMBL/GenBank/DDBJ databases">
        <authorList>
            <person name="Varghese N."/>
            <person name="Submissions S."/>
        </authorList>
    </citation>
    <scope>NUCLEOTIDE SEQUENCE [LARGE SCALE GENOMIC DNA]</scope>
    <source>
        <strain evidence="2">CGMCC 1.7738</strain>
    </source>
</reference>
<dbReference type="Proteomes" id="UP000199607">
    <property type="component" value="Unassembled WGS sequence"/>
</dbReference>